<accession>A0A915ECV4</accession>
<name>A0A915ECV4_9BILA</name>
<evidence type="ECO:0000256" key="6">
    <source>
        <dbReference type="ARBA" id="ARBA00023136"/>
    </source>
</evidence>
<comment type="subcellular location">
    <subcellularLocation>
        <location evidence="1 7">Membrane</location>
        <topology evidence="1 7">Multi-pass membrane protein</topology>
    </subcellularLocation>
</comment>
<keyword evidence="5 7" id="KW-1133">Transmembrane helix</keyword>
<evidence type="ECO:0000313" key="8">
    <source>
        <dbReference type="Proteomes" id="UP000887574"/>
    </source>
</evidence>
<protein>
    <recommendedName>
        <fullName evidence="7">Solute carrier family 40 member</fullName>
    </recommendedName>
</protein>
<feature type="transmembrane region" description="Helical" evidence="7">
    <location>
        <begin position="12"/>
        <end position="33"/>
    </location>
</feature>
<evidence type="ECO:0000313" key="9">
    <source>
        <dbReference type="WBParaSite" id="jg4995"/>
    </source>
</evidence>
<comment type="function">
    <text evidence="7">May be involved in iron transport and iron homeostasis.</text>
</comment>
<dbReference type="GO" id="GO:0005381">
    <property type="term" value="F:iron ion transmembrane transporter activity"/>
    <property type="evidence" value="ECO:0007669"/>
    <property type="project" value="UniProtKB-UniRule"/>
</dbReference>
<evidence type="ECO:0000256" key="3">
    <source>
        <dbReference type="ARBA" id="ARBA00022448"/>
    </source>
</evidence>
<reference evidence="9" key="1">
    <citation type="submission" date="2022-11" db="UniProtKB">
        <authorList>
            <consortium name="WormBaseParasite"/>
        </authorList>
    </citation>
    <scope>IDENTIFICATION</scope>
</reference>
<proteinExistence type="inferred from homology"/>
<feature type="transmembrane region" description="Helical" evidence="7">
    <location>
        <begin position="142"/>
        <end position="162"/>
    </location>
</feature>
<dbReference type="PANTHER" id="PTHR11660">
    <property type="entry name" value="SOLUTE CARRIER FAMILY 40 MEMBER"/>
    <property type="match status" value="1"/>
</dbReference>
<keyword evidence="8" id="KW-1185">Reference proteome</keyword>
<dbReference type="AlphaFoldDB" id="A0A915ECV4"/>
<evidence type="ECO:0000256" key="2">
    <source>
        <dbReference type="ARBA" id="ARBA00006279"/>
    </source>
</evidence>
<dbReference type="SUPFAM" id="SSF103473">
    <property type="entry name" value="MFS general substrate transporter"/>
    <property type="match status" value="1"/>
</dbReference>
<dbReference type="Proteomes" id="UP000887574">
    <property type="component" value="Unplaced"/>
</dbReference>
<organism evidence="8 9">
    <name type="scientific">Ditylenchus dipsaci</name>
    <dbReference type="NCBI Taxonomy" id="166011"/>
    <lineage>
        <taxon>Eukaryota</taxon>
        <taxon>Metazoa</taxon>
        <taxon>Ecdysozoa</taxon>
        <taxon>Nematoda</taxon>
        <taxon>Chromadorea</taxon>
        <taxon>Rhabditida</taxon>
        <taxon>Tylenchina</taxon>
        <taxon>Tylenchomorpha</taxon>
        <taxon>Sphaerularioidea</taxon>
        <taxon>Anguinidae</taxon>
        <taxon>Anguininae</taxon>
        <taxon>Ditylenchus</taxon>
    </lineage>
</organism>
<dbReference type="GO" id="GO:0016020">
    <property type="term" value="C:membrane"/>
    <property type="evidence" value="ECO:0007669"/>
    <property type="project" value="UniProtKB-SubCell"/>
</dbReference>
<evidence type="ECO:0000256" key="5">
    <source>
        <dbReference type="ARBA" id="ARBA00022989"/>
    </source>
</evidence>
<keyword evidence="4 7" id="KW-0812">Transmembrane</keyword>
<keyword evidence="3 7" id="KW-0813">Transport</keyword>
<keyword evidence="6 7" id="KW-0472">Membrane</keyword>
<sequence length="272" mass="30308">MLRPSKPFCLLYLSYSLACIGDRMWNFAIVLILGRLGGMRLVAINQFTKGVTGILLSSCNASIAALATFLTVCISVNLEHSRSNVFDTENIIYGIFLFFSLLVSAVSRCASGGQKIVYTKDWVVVMAQSLDSESLSSHNSMMFAISQTTAVIAPLATGFIFVSMGQRLACALLGAWNLISWIMEHCLLSNIYRLVPELANRRNICIALNNIDPKEIERLLNEKEREIFQPTCFWKKVWSIYSRQQVFHVSIGYSLLYMTVLGLGGVSISYGK</sequence>
<dbReference type="WBParaSite" id="jg4995">
    <property type="protein sequence ID" value="jg4995"/>
    <property type="gene ID" value="jg4995"/>
</dbReference>
<evidence type="ECO:0000256" key="1">
    <source>
        <dbReference type="ARBA" id="ARBA00004141"/>
    </source>
</evidence>
<feature type="transmembrane region" description="Helical" evidence="7">
    <location>
        <begin position="90"/>
        <end position="110"/>
    </location>
</feature>
<comment type="similarity">
    <text evidence="2 7">Belongs to the ferroportin (FP) (TC 2.A.100) family. SLC40A subfamily.</text>
</comment>
<dbReference type="InterPro" id="IPR036259">
    <property type="entry name" value="MFS_trans_sf"/>
</dbReference>
<comment type="caution">
    <text evidence="7">Lacks conserved residue(s) required for the propagation of feature annotation.</text>
</comment>
<evidence type="ECO:0000256" key="4">
    <source>
        <dbReference type="ARBA" id="ARBA00022692"/>
    </source>
</evidence>
<dbReference type="PANTHER" id="PTHR11660:SF57">
    <property type="entry name" value="SOLUTE CARRIER FAMILY 40 MEMBER"/>
    <property type="match status" value="1"/>
</dbReference>
<dbReference type="InterPro" id="IPR009716">
    <property type="entry name" value="Ferroportin-1"/>
</dbReference>
<feature type="transmembrane region" description="Helical" evidence="7">
    <location>
        <begin position="54"/>
        <end position="78"/>
    </location>
</feature>
<dbReference type="Pfam" id="PF06963">
    <property type="entry name" value="FPN1"/>
    <property type="match status" value="2"/>
</dbReference>
<feature type="transmembrane region" description="Helical" evidence="7">
    <location>
        <begin position="246"/>
        <end position="270"/>
    </location>
</feature>
<evidence type="ECO:0000256" key="7">
    <source>
        <dbReference type="RuleBase" id="RU365065"/>
    </source>
</evidence>
<keyword evidence="7" id="KW-0406">Ion transport</keyword>